<dbReference type="PANTHER" id="PTHR43477">
    <property type="entry name" value="DIHYDROANTICAPSIN 7-DEHYDROGENASE"/>
    <property type="match status" value="1"/>
</dbReference>
<proteinExistence type="inferred from homology"/>
<dbReference type="InterPro" id="IPR002347">
    <property type="entry name" value="SDR_fam"/>
</dbReference>
<protein>
    <submittedName>
        <fullName evidence="3">NAD(P)-dependent dehydrogenase, short-chain alcohol dehydrogenase family</fullName>
    </submittedName>
</protein>
<evidence type="ECO:0000256" key="1">
    <source>
        <dbReference type="ARBA" id="ARBA00006484"/>
    </source>
</evidence>
<keyword evidence="2" id="KW-0560">Oxidoreductase</keyword>
<organism evidence="3 4">
    <name type="scientific">Chitinophaga arvensicola</name>
    <dbReference type="NCBI Taxonomy" id="29529"/>
    <lineage>
        <taxon>Bacteria</taxon>
        <taxon>Pseudomonadati</taxon>
        <taxon>Bacteroidota</taxon>
        <taxon>Chitinophagia</taxon>
        <taxon>Chitinophagales</taxon>
        <taxon>Chitinophagaceae</taxon>
        <taxon>Chitinophaga</taxon>
    </lineage>
</organism>
<dbReference type="SUPFAM" id="SSF51735">
    <property type="entry name" value="NAD(P)-binding Rossmann-fold domains"/>
    <property type="match status" value="1"/>
</dbReference>
<comment type="similarity">
    <text evidence="1">Belongs to the short-chain dehydrogenases/reductases (SDR) family.</text>
</comment>
<sequence length="239" mass="24933">MSTSLESKKVIIAGGSSGIGLATAVILAKEQANVTITGRSAARLADAVKNRPGIHTASLDSNNRKDLDAFFGAQGNIDHLVIALSGAKGAGKFAELSLKDLREGFEGKFWPQLNTLQAALPYINKGGSITLVTAISAISKAPGTSGLAAINGALELMIPSIAKEIQPLRINAVSPGVVNTPWWDFLPADAKADTFHEYAAQIPTGRVGEPDEVADTIIFLMRNGNITGTIIRCDGGLSL</sequence>
<gene>
    <name evidence="3" type="ORF">SAMN04488122_2885</name>
</gene>
<dbReference type="Gene3D" id="3.40.50.720">
    <property type="entry name" value="NAD(P)-binding Rossmann-like Domain"/>
    <property type="match status" value="1"/>
</dbReference>
<dbReference type="Pfam" id="PF13561">
    <property type="entry name" value="adh_short_C2"/>
    <property type="match status" value="1"/>
</dbReference>
<dbReference type="PRINTS" id="PR00081">
    <property type="entry name" value="GDHRDH"/>
</dbReference>
<dbReference type="AlphaFoldDB" id="A0A1I0RKD4"/>
<keyword evidence="4" id="KW-1185">Reference proteome</keyword>
<dbReference type="EMBL" id="FOJG01000001">
    <property type="protein sequence ID" value="SEW40746.1"/>
    <property type="molecule type" value="Genomic_DNA"/>
</dbReference>
<evidence type="ECO:0000313" key="4">
    <source>
        <dbReference type="Proteomes" id="UP000199310"/>
    </source>
</evidence>
<reference evidence="4" key="1">
    <citation type="submission" date="2016-10" db="EMBL/GenBank/DDBJ databases">
        <authorList>
            <person name="Varghese N."/>
            <person name="Submissions S."/>
        </authorList>
    </citation>
    <scope>NUCLEOTIDE SEQUENCE [LARGE SCALE GENOMIC DNA]</scope>
    <source>
        <strain evidence="4">DSM 3695</strain>
    </source>
</reference>
<accession>A0A1I0RKD4</accession>
<name>A0A1I0RKD4_9BACT</name>
<dbReference type="STRING" id="29529.SAMN04488122_2885"/>
<dbReference type="PANTHER" id="PTHR43477:SF1">
    <property type="entry name" value="DIHYDROANTICAPSIN 7-DEHYDROGENASE"/>
    <property type="match status" value="1"/>
</dbReference>
<evidence type="ECO:0000256" key="2">
    <source>
        <dbReference type="ARBA" id="ARBA00023002"/>
    </source>
</evidence>
<dbReference type="InterPro" id="IPR036291">
    <property type="entry name" value="NAD(P)-bd_dom_sf"/>
</dbReference>
<dbReference type="InterPro" id="IPR051122">
    <property type="entry name" value="SDR_DHRS6-like"/>
</dbReference>
<dbReference type="GO" id="GO:0016491">
    <property type="term" value="F:oxidoreductase activity"/>
    <property type="evidence" value="ECO:0007669"/>
    <property type="project" value="UniProtKB-KW"/>
</dbReference>
<dbReference type="Proteomes" id="UP000199310">
    <property type="component" value="Unassembled WGS sequence"/>
</dbReference>
<evidence type="ECO:0000313" key="3">
    <source>
        <dbReference type="EMBL" id="SEW40746.1"/>
    </source>
</evidence>